<accession>A0A918IIA9</accession>
<keyword evidence="3" id="KW-1185">Reference proteome</keyword>
<proteinExistence type="predicted"/>
<protein>
    <submittedName>
        <fullName evidence="2">Uncharacterized protein</fullName>
    </submittedName>
</protein>
<gene>
    <name evidence="2" type="ORF">GCM10010260_71260</name>
</gene>
<dbReference type="EMBL" id="BMTD01000022">
    <property type="protein sequence ID" value="GGV20859.1"/>
    <property type="molecule type" value="Genomic_DNA"/>
</dbReference>
<evidence type="ECO:0000313" key="2">
    <source>
        <dbReference type="EMBL" id="GGV20859.1"/>
    </source>
</evidence>
<evidence type="ECO:0000313" key="3">
    <source>
        <dbReference type="Proteomes" id="UP000618795"/>
    </source>
</evidence>
<evidence type="ECO:0000256" key="1">
    <source>
        <dbReference type="SAM" id="MobiDB-lite"/>
    </source>
</evidence>
<dbReference type="AlphaFoldDB" id="A0A918IIA9"/>
<comment type="caution">
    <text evidence="2">The sequence shown here is derived from an EMBL/GenBank/DDBJ whole genome shotgun (WGS) entry which is preliminary data.</text>
</comment>
<sequence length="57" mass="6403">MPKVLTEYAAHSHPNCRPSFMHSLPVPPSADPGHEIQRAGAGANNREDRSHNQRLYR</sequence>
<feature type="region of interest" description="Disordered" evidence="1">
    <location>
        <begin position="1"/>
        <end position="57"/>
    </location>
</feature>
<reference evidence="2" key="2">
    <citation type="submission" date="2020-09" db="EMBL/GenBank/DDBJ databases">
        <authorList>
            <person name="Sun Q."/>
            <person name="Ohkuma M."/>
        </authorList>
    </citation>
    <scope>NUCLEOTIDE SEQUENCE</scope>
    <source>
        <strain evidence="2">JCM 4369</strain>
    </source>
</reference>
<organism evidence="2 3">
    <name type="scientific">Streptomyces filipinensis</name>
    <dbReference type="NCBI Taxonomy" id="66887"/>
    <lineage>
        <taxon>Bacteria</taxon>
        <taxon>Bacillati</taxon>
        <taxon>Actinomycetota</taxon>
        <taxon>Actinomycetes</taxon>
        <taxon>Kitasatosporales</taxon>
        <taxon>Streptomycetaceae</taxon>
        <taxon>Streptomyces</taxon>
    </lineage>
</organism>
<reference evidence="2" key="1">
    <citation type="journal article" date="2014" name="Int. J. Syst. Evol. Microbiol.">
        <title>Complete genome sequence of Corynebacterium casei LMG S-19264T (=DSM 44701T), isolated from a smear-ripened cheese.</title>
        <authorList>
            <consortium name="US DOE Joint Genome Institute (JGI-PGF)"/>
            <person name="Walter F."/>
            <person name="Albersmeier A."/>
            <person name="Kalinowski J."/>
            <person name="Ruckert C."/>
        </authorList>
    </citation>
    <scope>NUCLEOTIDE SEQUENCE</scope>
    <source>
        <strain evidence="2">JCM 4369</strain>
    </source>
</reference>
<dbReference type="Proteomes" id="UP000618795">
    <property type="component" value="Unassembled WGS sequence"/>
</dbReference>
<name>A0A918IIA9_9ACTN</name>